<dbReference type="Proteomes" id="UP000887565">
    <property type="component" value="Unplaced"/>
</dbReference>
<evidence type="ECO:0000313" key="2">
    <source>
        <dbReference type="Proteomes" id="UP000887565"/>
    </source>
</evidence>
<dbReference type="AlphaFoldDB" id="A0A915KG49"/>
<accession>A0A915KG49</accession>
<sequence>MLTPPIAATSLMSSYDCCGGDVRRLKLWPHDSLLLRRRRENLKLLRLLLNGGPGRSGGYRRGTPRRRTDGSTVESGAASDLRHRNNLTNCDILDGE</sequence>
<reference evidence="3" key="1">
    <citation type="submission" date="2022-11" db="UniProtKB">
        <authorList>
            <consortium name="WormBaseParasite"/>
        </authorList>
    </citation>
    <scope>IDENTIFICATION</scope>
</reference>
<keyword evidence="2" id="KW-1185">Reference proteome</keyword>
<feature type="region of interest" description="Disordered" evidence="1">
    <location>
        <begin position="52"/>
        <end position="80"/>
    </location>
</feature>
<proteinExistence type="predicted"/>
<protein>
    <submittedName>
        <fullName evidence="3">Uncharacterized protein</fullName>
    </submittedName>
</protein>
<evidence type="ECO:0000256" key="1">
    <source>
        <dbReference type="SAM" id="MobiDB-lite"/>
    </source>
</evidence>
<evidence type="ECO:0000313" key="3">
    <source>
        <dbReference type="WBParaSite" id="nRc.2.0.1.t37360-RA"/>
    </source>
</evidence>
<dbReference type="WBParaSite" id="nRc.2.0.1.t37360-RA">
    <property type="protein sequence ID" value="nRc.2.0.1.t37360-RA"/>
    <property type="gene ID" value="nRc.2.0.1.g37360"/>
</dbReference>
<organism evidence="2 3">
    <name type="scientific">Romanomermis culicivorax</name>
    <name type="common">Nematode worm</name>
    <dbReference type="NCBI Taxonomy" id="13658"/>
    <lineage>
        <taxon>Eukaryota</taxon>
        <taxon>Metazoa</taxon>
        <taxon>Ecdysozoa</taxon>
        <taxon>Nematoda</taxon>
        <taxon>Enoplea</taxon>
        <taxon>Dorylaimia</taxon>
        <taxon>Mermithida</taxon>
        <taxon>Mermithoidea</taxon>
        <taxon>Mermithidae</taxon>
        <taxon>Romanomermis</taxon>
    </lineage>
</organism>
<name>A0A915KG49_ROMCU</name>